<evidence type="ECO:0000259" key="2">
    <source>
        <dbReference type="Pfam" id="PF00188"/>
    </source>
</evidence>
<keyword evidence="4" id="KW-1185">Reference proteome</keyword>
<dbReference type="Gene3D" id="3.40.33.10">
    <property type="entry name" value="CAP"/>
    <property type="match status" value="1"/>
</dbReference>
<dbReference type="PANTHER" id="PTHR31157:SF1">
    <property type="entry name" value="SCP DOMAIN-CONTAINING PROTEIN"/>
    <property type="match status" value="1"/>
</dbReference>
<name>A0A6G6W9X7_9ACTN</name>
<dbReference type="Proteomes" id="UP000502996">
    <property type="component" value="Chromosome"/>
</dbReference>
<dbReference type="KEGG" id="nano:G5V58_03110"/>
<sequence>MRRLAALTLTAAVLVGGATAPAEAGRAESTYQRQAVKATNAARTAQGLKPLRTTDCLQRAAVRQARLMAQREEMFHQDIGAVLADCGLSTVGENVAYGYPSGRSVVRDGWMESEGHRANILNGAFRLIGLAARKGHDGRWYVAQVFGAKG</sequence>
<dbReference type="InterPro" id="IPR035940">
    <property type="entry name" value="CAP_sf"/>
</dbReference>
<evidence type="ECO:0000313" key="3">
    <source>
        <dbReference type="EMBL" id="QIG41905.1"/>
    </source>
</evidence>
<dbReference type="AlphaFoldDB" id="A0A6G6W9X7"/>
<dbReference type="SUPFAM" id="SSF55797">
    <property type="entry name" value="PR-1-like"/>
    <property type="match status" value="1"/>
</dbReference>
<dbReference type="InterPro" id="IPR014044">
    <property type="entry name" value="CAP_dom"/>
</dbReference>
<evidence type="ECO:0000313" key="4">
    <source>
        <dbReference type="Proteomes" id="UP000502996"/>
    </source>
</evidence>
<feature type="chain" id="PRO_5039082025" evidence="1">
    <location>
        <begin position="25"/>
        <end position="150"/>
    </location>
</feature>
<dbReference type="Pfam" id="PF00188">
    <property type="entry name" value="CAP"/>
    <property type="match status" value="1"/>
</dbReference>
<reference evidence="3 4" key="1">
    <citation type="submission" date="2020-02" db="EMBL/GenBank/DDBJ databases">
        <title>Full genome sequence of Nocardioides sp. R-3366.</title>
        <authorList>
            <person name="Im W.-T."/>
        </authorList>
    </citation>
    <scope>NUCLEOTIDE SEQUENCE [LARGE SCALE GENOMIC DNA]</scope>
    <source>
        <strain evidence="3 4">R-3366</strain>
    </source>
</reference>
<feature type="domain" description="SCP" evidence="2">
    <location>
        <begin position="37"/>
        <end position="144"/>
    </location>
</feature>
<organism evidence="3 4">
    <name type="scientific">Nocardioides anomalus</name>
    <dbReference type="NCBI Taxonomy" id="2712223"/>
    <lineage>
        <taxon>Bacteria</taxon>
        <taxon>Bacillati</taxon>
        <taxon>Actinomycetota</taxon>
        <taxon>Actinomycetes</taxon>
        <taxon>Propionibacteriales</taxon>
        <taxon>Nocardioidaceae</taxon>
        <taxon>Nocardioides</taxon>
    </lineage>
</organism>
<proteinExistence type="predicted"/>
<dbReference type="EMBL" id="CP049257">
    <property type="protein sequence ID" value="QIG41905.1"/>
    <property type="molecule type" value="Genomic_DNA"/>
</dbReference>
<feature type="signal peptide" evidence="1">
    <location>
        <begin position="1"/>
        <end position="24"/>
    </location>
</feature>
<evidence type="ECO:0000256" key="1">
    <source>
        <dbReference type="SAM" id="SignalP"/>
    </source>
</evidence>
<dbReference type="CDD" id="cd05379">
    <property type="entry name" value="CAP_bacterial"/>
    <property type="match status" value="1"/>
</dbReference>
<dbReference type="PANTHER" id="PTHR31157">
    <property type="entry name" value="SCP DOMAIN-CONTAINING PROTEIN"/>
    <property type="match status" value="1"/>
</dbReference>
<protein>
    <submittedName>
        <fullName evidence="3">CAP domain-containing protein</fullName>
    </submittedName>
</protein>
<dbReference type="RefSeq" id="WP_165228679.1">
    <property type="nucleotide sequence ID" value="NZ_CP049257.1"/>
</dbReference>
<gene>
    <name evidence="3" type="ORF">G5V58_03110</name>
</gene>
<accession>A0A6G6W9X7</accession>
<keyword evidence="1" id="KW-0732">Signal</keyword>